<dbReference type="PANTHER" id="PTHR42790">
    <property type="entry name" value="AMINOTRANSFERASE"/>
    <property type="match status" value="1"/>
</dbReference>
<evidence type="ECO:0000259" key="7">
    <source>
        <dbReference type="Pfam" id="PF00155"/>
    </source>
</evidence>
<evidence type="ECO:0000256" key="6">
    <source>
        <dbReference type="ARBA" id="ARBA00022898"/>
    </source>
</evidence>
<dbReference type="GO" id="GO:0008483">
    <property type="term" value="F:transaminase activity"/>
    <property type="evidence" value="ECO:0007669"/>
    <property type="project" value="UniProtKB-KW"/>
</dbReference>
<comment type="caution">
    <text evidence="8">The sequence shown here is derived from an EMBL/GenBank/DDBJ whole genome shotgun (WGS) entry which is preliminary data.</text>
</comment>
<protein>
    <submittedName>
        <fullName evidence="8">Aminotransferase</fullName>
    </submittedName>
</protein>
<name>A0A176Z6B6_9BRAD</name>
<dbReference type="Gene3D" id="3.90.1150.10">
    <property type="entry name" value="Aspartate Aminotransferase, domain 1"/>
    <property type="match status" value="1"/>
</dbReference>
<sequence length="411" mass="44758">MTSSFDFAPLFPPGLPAPTARWTGLAKYSFVGGNNDSEQVPVDRLIEAVDAVLRREGRTLATYGLAHGPQGYLPLREFLVAKLKRDAGIACTVDDLLIVSGSLQALDLVNHTLLARGDTVIVEQETYQGSLNRLTRLGVNTIGIPLDEDGMRMDVLATTLADLKSRGIRPKYIYTIPTVQNPTGSIMPESRRAELLRLSAEYGVPIFEDDCYADLVWSGERPPAIYAMSPKGGVIHIGSFSKSIAPALRVGFIVAPWEVMSRMLSLKTDAGSGALEQMVLAEYCRPHFATHVPALTKALRTKLDTLMEALNEQFGTAAEFEEPKGGIFLWVKLPDQVDTLKLYQAALAAGVSINPGPEWSTNKGHSSPRLRLCFASPTHQQIREGVAVLAEVCRKEFGVPSRSANVEKARA</sequence>
<dbReference type="GO" id="GO:0030170">
    <property type="term" value="F:pyridoxal phosphate binding"/>
    <property type="evidence" value="ECO:0007669"/>
    <property type="project" value="InterPro"/>
</dbReference>
<dbReference type="GO" id="GO:1901605">
    <property type="term" value="P:alpha-amino acid metabolic process"/>
    <property type="evidence" value="ECO:0007669"/>
    <property type="project" value="TreeGrafter"/>
</dbReference>
<keyword evidence="5 8" id="KW-0808">Transferase</keyword>
<dbReference type="InterPro" id="IPR050859">
    <property type="entry name" value="Class-I_PLP-dep_aminotransf"/>
</dbReference>
<dbReference type="FunFam" id="3.40.640.10:FF:000053">
    <property type="entry name" value="Aminotransferase, class I"/>
    <property type="match status" value="1"/>
</dbReference>
<comment type="similarity">
    <text evidence="2">Belongs to the class-I pyridoxal-phosphate-dependent aminotransferase family.</text>
</comment>
<dbReference type="EMBL" id="LSEF01000059">
    <property type="protein sequence ID" value="OAF15947.1"/>
    <property type="molecule type" value="Genomic_DNA"/>
</dbReference>
<evidence type="ECO:0000256" key="3">
    <source>
        <dbReference type="ARBA" id="ARBA00011738"/>
    </source>
</evidence>
<evidence type="ECO:0000313" key="8">
    <source>
        <dbReference type="EMBL" id="OAF15947.1"/>
    </source>
</evidence>
<dbReference type="SUPFAM" id="SSF53383">
    <property type="entry name" value="PLP-dependent transferases"/>
    <property type="match status" value="1"/>
</dbReference>
<evidence type="ECO:0000256" key="1">
    <source>
        <dbReference type="ARBA" id="ARBA00001933"/>
    </source>
</evidence>
<dbReference type="InterPro" id="IPR015421">
    <property type="entry name" value="PyrdxlP-dep_Trfase_major"/>
</dbReference>
<dbReference type="RefSeq" id="WP_063679202.1">
    <property type="nucleotide sequence ID" value="NZ_LSEF01000059.1"/>
</dbReference>
<reference evidence="8 9" key="1">
    <citation type="submission" date="2016-02" db="EMBL/GenBank/DDBJ databases">
        <title>Draft genome sequence of the strain BR 10247T Bradyrhizobium neotropicale isolated from nodules of Centrolobium paraense.</title>
        <authorList>
            <person name="Simoes-Araujo J.L."/>
            <person name="Barauna A.C."/>
            <person name="Silva K."/>
            <person name="Zilli J.E."/>
        </authorList>
    </citation>
    <scope>NUCLEOTIDE SEQUENCE [LARGE SCALE GENOMIC DNA]</scope>
    <source>
        <strain evidence="8 9">BR 10247</strain>
    </source>
</reference>
<dbReference type="AlphaFoldDB" id="A0A176Z6B6"/>
<keyword evidence="9" id="KW-1185">Reference proteome</keyword>
<organism evidence="8 9">
    <name type="scientific">Bradyrhizobium neotropicale</name>
    <dbReference type="NCBI Taxonomy" id="1497615"/>
    <lineage>
        <taxon>Bacteria</taxon>
        <taxon>Pseudomonadati</taxon>
        <taxon>Pseudomonadota</taxon>
        <taxon>Alphaproteobacteria</taxon>
        <taxon>Hyphomicrobiales</taxon>
        <taxon>Nitrobacteraceae</taxon>
        <taxon>Bradyrhizobium</taxon>
    </lineage>
</organism>
<evidence type="ECO:0000256" key="4">
    <source>
        <dbReference type="ARBA" id="ARBA00022576"/>
    </source>
</evidence>
<dbReference type="InterPro" id="IPR015422">
    <property type="entry name" value="PyrdxlP-dep_Trfase_small"/>
</dbReference>
<dbReference type="Proteomes" id="UP000077173">
    <property type="component" value="Unassembled WGS sequence"/>
</dbReference>
<comment type="cofactor">
    <cofactor evidence="1">
        <name>pyridoxal 5'-phosphate</name>
        <dbReference type="ChEBI" id="CHEBI:597326"/>
    </cofactor>
</comment>
<dbReference type="InterPro" id="IPR015424">
    <property type="entry name" value="PyrdxlP-dep_Trfase"/>
</dbReference>
<dbReference type="PANTHER" id="PTHR42790:SF19">
    <property type="entry name" value="KYNURENINE_ALPHA-AMINOADIPATE AMINOTRANSFERASE, MITOCHONDRIAL"/>
    <property type="match status" value="1"/>
</dbReference>
<dbReference type="Gene3D" id="3.40.640.10">
    <property type="entry name" value="Type I PLP-dependent aspartate aminotransferase-like (Major domain)"/>
    <property type="match status" value="1"/>
</dbReference>
<evidence type="ECO:0000256" key="5">
    <source>
        <dbReference type="ARBA" id="ARBA00022679"/>
    </source>
</evidence>
<dbReference type="InterPro" id="IPR004839">
    <property type="entry name" value="Aminotransferase_I/II_large"/>
</dbReference>
<keyword evidence="6" id="KW-0663">Pyridoxal phosphate</keyword>
<gene>
    <name evidence="8" type="ORF">AXW67_14105</name>
</gene>
<dbReference type="Pfam" id="PF00155">
    <property type="entry name" value="Aminotran_1_2"/>
    <property type="match status" value="1"/>
</dbReference>
<comment type="subunit">
    <text evidence="3">Homodimer.</text>
</comment>
<keyword evidence="4 8" id="KW-0032">Aminotransferase</keyword>
<proteinExistence type="inferred from homology"/>
<dbReference type="CDD" id="cd00609">
    <property type="entry name" value="AAT_like"/>
    <property type="match status" value="1"/>
</dbReference>
<accession>A0A176Z6B6</accession>
<feature type="domain" description="Aminotransferase class I/classII large" evidence="7">
    <location>
        <begin position="42"/>
        <end position="388"/>
    </location>
</feature>
<evidence type="ECO:0000256" key="2">
    <source>
        <dbReference type="ARBA" id="ARBA00007441"/>
    </source>
</evidence>
<evidence type="ECO:0000313" key="9">
    <source>
        <dbReference type="Proteomes" id="UP000077173"/>
    </source>
</evidence>